<comment type="caution">
    <text evidence="3">The sequence shown here is derived from an EMBL/GenBank/DDBJ whole genome shotgun (WGS) entry which is preliminary data.</text>
</comment>
<name>A0A2R6S3D4_9APHY</name>
<feature type="domain" description="Gfd2/YDR514C-like C-terminal" evidence="2">
    <location>
        <begin position="90"/>
        <end position="300"/>
    </location>
</feature>
<dbReference type="SUPFAM" id="SSF53098">
    <property type="entry name" value="Ribonuclease H-like"/>
    <property type="match status" value="1"/>
</dbReference>
<dbReference type="Pfam" id="PF21762">
    <property type="entry name" value="DEDDh_C"/>
    <property type="match status" value="1"/>
</dbReference>
<evidence type="ECO:0000259" key="2">
    <source>
        <dbReference type="Pfam" id="PF21762"/>
    </source>
</evidence>
<proteinExistence type="predicted"/>
<dbReference type="PANTHER" id="PTHR28083:SF1">
    <property type="entry name" value="GOOD FOR FULL DBP5 ACTIVITY PROTEIN 2"/>
    <property type="match status" value="1"/>
</dbReference>
<feature type="compositionally biased region" description="Polar residues" evidence="1">
    <location>
        <begin position="369"/>
        <end position="382"/>
    </location>
</feature>
<reference evidence="3 4" key="1">
    <citation type="submission" date="2018-02" db="EMBL/GenBank/DDBJ databases">
        <title>Genome sequence of the basidiomycete white-rot fungus Phlebia centrifuga.</title>
        <authorList>
            <person name="Granchi Z."/>
            <person name="Peng M."/>
            <person name="de Vries R.P."/>
            <person name="Hilden K."/>
            <person name="Makela M.R."/>
            <person name="Grigoriev I."/>
            <person name="Riley R."/>
        </authorList>
    </citation>
    <scope>NUCLEOTIDE SEQUENCE [LARGE SCALE GENOMIC DNA]</scope>
    <source>
        <strain evidence="3 4">FBCC195</strain>
    </source>
</reference>
<dbReference type="GO" id="GO:0005634">
    <property type="term" value="C:nucleus"/>
    <property type="evidence" value="ECO:0007669"/>
    <property type="project" value="TreeGrafter"/>
</dbReference>
<sequence>MSDFNLVDPRGWEYDLQSRRFGETLPVVDNILRVSPFETTQRHLRTISDYGLYKKLHTTLPAAVLAALKVRVRDGEPKAIRELWQMRDKTFLAIDFEWSERNTASCLEWGYAAARCNHLEALVPLSADPSAVLQYIHLVGLEFGLLIRKQTTVCCEPFMTLCSALGSTYGSSQFGDSQLLSKVKLPQVIQAVISTMSSPDSETVANSLVLVAHGLNGDLRRLEEMKIKIPHNVLVIDTATYERQLFSAGLRGEMQDPSGNPRAQDSTLSLTNFLQSLGVDVQVTMHNAGNDAFMCMLALQMLLDPETTKVPSMRGRNVQQAVIRNASRSPGGMPAMGLTPPVPKYGMMPMGSPVPYPQLSPDLYFDQDGGSSRRASPNQPSAGGQRPRKSSGQSPADRRGSMSRRPSGGMVTLVDDTAERMSNLRMG</sequence>
<dbReference type="InterPro" id="IPR036397">
    <property type="entry name" value="RNaseH_sf"/>
</dbReference>
<dbReference type="InterPro" id="IPR040151">
    <property type="entry name" value="Gfd2/YDR514C-like"/>
</dbReference>
<evidence type="ECO:0000256" key="1">
    <source>
        <dbReference type="SAM" id="MobiDB-lite"/>
    </source>
</evidence>
<dbReference type="OrthoDB" id="5953249at2759"/>
<dbReference type="AlphaFoldDB" id="A0A2R6S3D4"/>
<feature type="region of interest" description="Disordered" evidence="1">
    <location>
        <begin position="358"/>
        <end position="427"/>
    </location>
</feature>
<gene>
    <name evidence="3" type="ORF">PHLCEN_2v1332</name>
</gene>
<dbReference type="Proteomes" id="UP000186601">
    <property type="component" value="Unassembled WGS sequence"/>
</dbReference>
<dbReference type="Gene3D" id="3.30.420.10">
    <property type="entry name" value="Ribonuclease H-like superfamily/Ribonuclease H"/>
    <property type="match status" value="1"/>
</dbReference>
<dbReference type="InterPro" id="IPR048519">
    <property type="entry name" value="Gfd2/YDR514C-like_C"/>
</dbReference>
<keyword evidence="4" id="KW-1185">Reference proteome</keyword>
<organism evidence="3 4">
    <name type="scientific">Hermanssonia centrifuga</name>
    <dbReference type="NCBI Taxonomy" id="98765"/>
    <lineage>
        <taxon>Eukaryota</taxon>
        <taxon>Fungi</taxon>
        <taxon>Dikarya</taxon>
        <taxon>Basidiomycota</taxon>
        <taxon>Agaricomycotina</taxon>
        <taxon>Agaricomycetes</taxon>
        <taxon>Polyporales</taxon>
        <taxon>Meruliaceae</taxon>
        <taxon>Hermanssonia</taxon>
    </lineage>
</organism>
<dbReference type="EMBL" id="MLYV02000107">
    <property type="protein sequence ID" value="PSS36788.1"/>
    <property type="molecule type" value="Genomic_DNA"/>
</dbReference>
<evidence type="ECO:0000313" key="4">
    <source>
        <dbReference type="Proteomes" id="UP000186601"/>
    </source>
</evidence>
<dbReference type="STRING" id="98765.A0A2R6S3D4"/>
<dbReference type="InterPro" id="IPR012337">
    <property type="entry name" value="RNaseH-like_sf"/>
</dbReference>
<dbReference type="PANTHER" id="PTHR28083">
    <property type="entry name" value="GOOD FOR FULL DBP5 ACTIVITY PROTEIN 2"/>
    <property type="match status" value="1"/>
</dbReference>
<dbReference type="GO" id="GO:0003676">
    <property type="term" value="F:nucleic acid binding"/>
    <property type="evidence" value="ECO:0007669"/>
    <property type="project" value="InterPro"/>
</dbReference>
<accession>A0A2R6S3D4</accession>
<protein>
    <recommendedName>
        <fullName evidence="2">Gfd2/YDR514C-like C-terminal domain-containing protein</fullName>
    </recommendedName>
</protein>
<evidence type="ECO:0000313" key="3">
    <source>
        <dbReference type="EMBL" id="PSS36788.1"/>
    </source>
</evidence>